<evidence type="ECO:0000256" key="7">
    <source>
        <dbReference type="ARBA" id="ARBA00022842"/>
    </source>
</evidence>
<evidence type="ECO:0000256" key="13">
    <source>
        <dbReference type="ARBA" id="ARBA00071307"/>
    </source>
</evidence>
<organism evidence="18 19">
    <name type="scientific">Maudiozyma humilis</name>
    <name type="common">Sour dough yeast</name>
    <name type="synonym">Kazachstania humilis</name>
    <dbReference type="NCBI Taxonomy" id="51915"/>
    <lineage>
        <taxon>Eukaryota</taxon>
        <taxon>Fungi</taxon>
        <taxon>Dikarya</taxon>
        <taxon>Ascomycota</taxon>
        <taxon>Saccharomycotina</taxon>
        <taxon>Saccharomycetes</taxon>
        <taxon>Saccharomycetales</taxon>
        <taxon>Saccharomycetaceae</taxon>
        <taxon>Maudiozyma</taxon>
    </lineage>
</organism>
<keyword evidence="9" id="KW-0443">Lipid metabolism</keyword>
<evidence type="ECO:0000256" key="10">
    <source>
        <dbReference type="ARBA" id="ARBA00023229"/>
    </source>
</evidence>
<sequence length="285" mass="32932">MPSQYHQLVESLTEEQILERFPDVIPLQERPNSRSSETPSDLSHKDKSAFSGHNEIQIQLMNENCIVLDWDDNIVGSATKKVCHLMDNIERGLLHRAFSCFIFNDKGELLLQQRAGEKITFPLLWTNTCCSHPLSIDDEIGTKNPGDLAANITGVTNACVRKLEHELGIPVEETRTRGDFHFLNRIHYMAPCNDPNNTWGEHEVDYILFFKVHKGKTITVKPNLNEVEDFKWVDLAAFKALLADTENYSFTPWFKIICENYLFGWWEQLDDLSKVENDKTIYRML</sequence>
<dbReference type="Gene3D" id="3.90.79.10">
    <property type="entry name" value="Nucleoside Triphosphate Pyrophosphohydrolase"/>
    <property type="match status" value="1"/>
</dbReference>
<evidence type="ECO:0000256" key="4">
    <source>
        <dbReference type="ARBA" id="ARBA00012057"/>
    </source>
</evidence>
<comment type="catalytic activity">
    <reaction evidence="12">
        <text>isopentenyl diphosphate = dimethylallyl diphosphate</text>
        <dbReference type="Rhea" id="RHEA:23284"/>
        <dbReference type="ChEBI" id="CHEBI:57623"/>
        <dbReference type="ChEBI" id="CHEBI:128769"/>
        <dbReference type="EC" id="5.3.3.2"/>
    </reaction>
    <physiologicalReaction direction="left-to-right" evidence="12">
        <dbReference type="Rhea" id="RHEA:23285"/>
    </physiologicalReaction>
</comment>
<dbReference type="Proteomes" id="UP001377567">
    <property type="component" value="Unassembled WGS sequence"/>
</dbReference>
<feature type="region of interest" description="Disordered" evidence="16">
    <location>
        <begin position="28"/>
        <end position="48"/>
    </location>
</feature>
<dbReference type="PIRSF" id="PIRSF018427">
    <property type="entry name" value="Isopntndiph_ism"/>
    <property type="match status" value="1"/>
</dbReference>
<evidence type="ECO:0000256" key="2">
    <source>
        <dbReference type="ARBA" id="ARBA00004826"/>
    </source>
</evidence>
<dbReference type="InterPro" id="IPR015797">
    <property type="entry name" value="NUDIX_hydrolase-like_dom_sf"/>
</dbReference>
<keyword evidence="7" id="KW-0460">Magnesium</keyword>
<dbReference type="AlphaFoldDB" id="A0AAV5RZ14"/>
<evidence type="ECO:0000256" key="12">
    <source>
        <dbReference type="ARBA" id="ARBA00029294"/>
    </source>
</evidence>
<comment type="similarity">
    <text evidence="3">Belongs to the IPP isomerase type 1 family.</text>
</comment>
<comment type="pathway">
    <text evidence="2">Isoprenoid biosynthesis; dimethylallyl diphosphate biosynthesis; dimethylallyl diphosphate from isopentenyl diphosphate: step 1/1.</text>
</comment>
<evidence type="ECO:0000256" key="11">
    <source>
        <dbReference type="ARBA" id="ARBA00023235"/>
    </source>
</evidence>
<evidence type="ECO:0000256" key="5">
    <source>
        <dbReference type="ARBA" id="ARBA00022516"/>
    </source>
</evidence>
<evidence type="ECO:0000256" key="8">
    <source>
        <dbReference type="ARBA" id="ARBA00022955"/>
    </source>
</evidence>
<dbReference type="PROSITE" id="PS51462">
    <property type="entry name" value="NUDIX"/>
    <property type="match status" value="1"/>
</dbReference>
<reference evidence="18 19" key="1">
    <citation type="journal article" date="2023" name="Elife">
        <title>Identification of key yeast species and microbe-microbe interactions impacting larval growth of Drosophila in the wild.</title>
        <authorList>
            <person name="Mure A."/>
            <person name="Sugiura Y."/>
            <person name="Maeda R."/>
            <person name="Honda K."/>
            <person name="Sakurai N."/>
            <person name="Takahashi Y."/>
            <person name="Watada M."/>
            <person name="Katoh T."/>
            <person name="Gotoh A."/>
            <person name="Gotoh Y."/>
            <person name="Taniguchi I."/>
            <person name="Nakamura K."/>
            <person name="Hayashi T."/>
            <person name="Katayama T."/>
            <person name="Uemura T."/>
            <person name="Hattori Y."/>
        </authorList>
    </citation>
    <scope>NUCLEOTIDE SEQUENCE [LARGE SCALE GENOMIC DNA]</scope>
    <source>
        <strain evidence="18 19">KH-74</strain>
    </source>
</reference>
<evidence type="ECO:0000256" key="6">
    <source>
        <dbReference type="ARBA" id="ARBA00022723"/>
    </source>
</evidence>
<evidence type="ECO:0000313" key="19">
    <source>
        <dbReference type="Proteomes" id="UP001377567"/>
    </source>
</evidence>
<evidence type="ECO:0000256" key="1">
    <source>
        <dbReference type="ARBA" id="ARBA00001946"/>
    </source>
</evidence>
<keyword evidence="5" id="KW-0444">Lipid biosynthesis</keyword>
<evidence type="ECO:0000256" key="9">
    <source>
        <dbReference type="ARBA" id="ARBA00023098"/>
    </source>
</evidence>
<dbReference type="CDD" id="cd02885">
    <property type="entry name" value="NUDIX_IPP_Isomerase"/>
    <property type="match status" value="1"/>
</dbReference>
<keyword evidence="11" id="KW-0413">Isomerase</keyword>
<dbReference type="NCBIfam" id="TIGR02150">
    <property type="entry name" value="IPP_isom_1"/>
    <property type="match status" value="1"/>
</dbReference>
<dbReference type="GO" id="GO:0005737">
    <property type="term" value="C:cytoplasm"/>
    <property type="evidence" value="ECO:0007669"/>
    <property type="project" value="TreeGrafter"/>
</dbReference>
<proteinExistence type="inferred from homology"/>
<gene>
    <name evidence="18" type="ORF">DAKH74_034800</name>
</gene>
<protein>
    <recommendedName>
        <fullName evidence="13">Isopentenyl-diphosphate Delta-isomerase</fullName>
        <ecNumber evidence="4">5.3.3.2</ecNumber>
    </recommendedName>
    <alternativeName>
        <fullName evidence="15">Isopentenyl pyrophosphate isomerase</fullName>
    </alternativeName>
    <alternativeName>
        <fullName evidence="14">Isopentenyl-diphosphate delta-isomerase</fullName>
    </alternativeName>
</protein>
<dbReference type="EC" id="5.3.3.2" evidence="4"/>
<dbReference type="Pfam" id="PF00293">
    <property type="entry name" value="NUDIX"/>
    <property type="match status" value="1"/>
</dbReference>
<dbReference type="PANTHER" id="PTHR10885">
    <property type="entry name" value="ISOPENTENYL-DIPHOSPHATE DELTA-ISOMERASE"/>
    <property type="match status" value="1"/>
</dbReference>
<evidence type="ECO:0000259" key="17">
    <source>
        <dbReference type="PROSITE" id="PS51462"/>
    </source>
</evidence>
<accession>A0AAV5RZ14</accession>
<evidence type="ECO:0000256" key="14">
    <source>
        <dbReference type="ARBA" id="ARBA00072489"/>
    </source>
</evidence>
<name>A0AAV5RZ14_MAUHU</name>
<comment type="caution">
    <text evidence="18">The sequence shown here is derived from an EMBL/GenBank/DDBJ whole genome shotgun (WGS) entry which is preliminary data.</text>
</comment>
<dbReference type="InterPro" id="IPR000086">
    <property type="entry name" value="NUDIX_hydrolase_dom"/>
</dbReference>
<evidence type="ECO:0000256" key="16">
    <source>
        <dbReference type="SAM" id="MobiDB-lite"/>
    </source>
</evidence>
<dbReference type="EMBL" id="BTGD01000010">
    <property type="protein sequence ID" value="GMM56864.1"/>
    <property type="molecule type" value="Genomic_DNA"/>
</dbReference>
<dbReference type="GO" id="GO:0006694">
    <property type="term" value="P:steroid biosynthetic process"/>
    <property type="evidence" value="ECO:0007669"/>
    <property type="project" value="UniProtKB-KW"/>
</dbReference>
<keyword evidence="10" id="KW-0414">Isoprene biosynthesis</keyword>
<dbReference type="SUPFAM" id="SSF55811">
    <property type="entry name" value="Nudix"/>
    <property type="match status" value="1"/>
</dbReference>
<keyword evidence="8" id="KW-0752">Steroid biosynthesis</keyword>
<comment type="cofactor">
    <cofactor evidence="1">
        <name>Mg(2+)</name>
        <dbReference type="ChEBI" id="CHEBI:18420"/>
    </cofactor>
</comment>
<dbReference type="FunFam" id="3.90.79.10:FF:000012">
    <property type="entry name" value="Isopentenyl-diphosphate Delta-isomerase 1"/>
    <property type="match status" value="1"/>
</dbReference>
<dbReference type="PANTHER" id="PTHR10885:SF0">
    <property type="entry name" value="ISOPENTENYL-DIPHOSPHATE DELTA-ISOMERASE"/>
    <property type="match status" value="1"/>
</dbReference>
<keyword evidence="19" id="KW-1185">Reference proteome</keyword>
<dbReference type="GO" id="GO:0009240">
    <property type="term" value="P:isopentenyl diphosphate biosynthetic process"/>
    <property type="evidence" value="ECO:0007669"/>
    <property type="project" value="TreeGrafter"/>
</dbReference>
<dbReference type="InterPro" id="IPR011876">
    <property type="entry name" value="IsopentenylPP_isomerase_typ1"/>
</dbReference>
<dbReference type="GO" id="GO:0004452">
    <property type="term" value="F:isopentenyl-diphosphate delta-isomerase activity"/>
    <property type="evidence" value="ECO:0007669"/>
    <property type="project" value="UniProtKB-EC"/>
</dbReference>
<evidence type="ECO:0000256" key="15">
    <source>
        <dbReference type="ARBA" id="ARBA00083206"/>
    </source>
</evidence>
<keyword evidence="6" id="KW-0479">Metal-binding</keyword>
<evidence type="ECO:0000256" key="3">
    <source>
        <dbReference type="ARBA" id="ARBA00007579"/>
    </source>
</evidence>
<evidence type="ECO:0000313" key="18">
    <source>
        <dbReference type="EMBL" id="GMM56864.1"/>
    </source>
</evidence>
<dbReference type="GO" id="GO:0046872">
    <property type="term" value="F:metal ion binding"/>
    <property type="evidence" value="ECO:0007669"/>
    <property type="project" value="UniProtKB-KW"/>
</dbReference>
<feature type="domain" description="Nudix hydrolase" evidence="17">
    <location>
        <begin position="93"/>
        <end position="256"/>
    </location>
</feature>